<feature type="signal peptide" evidence="1">
    <location>
        <begin position="1"/>
        <end position="26"/>
    </location>
</feature>
<dbReference type="EMBL" id="JAHLZN010000049">
    <property type="protein sequence ID" value="MBU6115037.1"/>
    <property type="molecule type" value="Genomic_DNA"/>
</dbReference>
<keyword evidence="1" id="KW-0732">Signal</keyword>
<protein>
    <submittedName>
        <fullName evidence="2">Uncharacterized protein</fullName>
    </submittedName>
</protein>
<proteinExistence type="predicted"/>
<dbReference type="Proteomes" id="UP000770161">
    <property type="component" value="Unassembled WGS sequence"/>
</dbReference>
<feature type="chain" id="PRO_5045167906" evidence="1">
    <location>
        <begin position="27"/>
        <end position="449"/>
    </location>
</feature>
<sequence length="449" mass="50503">MKAFKKISFCLIVIIILIITQSKTYAETNENNLDKNGSIKTELQAIKVEDKTDTIIIYNNNSTDQKPISPSIETDLISENTEPIITNTEVEGEEDNSKTGVAYFDNIKIKVTGENITDDNILTKEGLHWSDKTHVDIIKGEERGEINDIDTFGFQNTPIKPVKAYSMNNGDKGRINFVGKTKSGINLDLLWTVKDSDNKEWKKNSGYSNNGRVKGLAFTGEQLIPNTSGNSIVTLYNEANKLSLFYQIVKHGTFEENPVLLSFISTDIDAAQGVKSDLANLVQIIPKESNLKVSDNVIYDATPRVVGLNGSVDLPHGGYLGAGFLSNFNYTFYSPAPNRRKSSYNHAVAVRYDIFGSSLQVKIDTRIKQKIDVNYLDIKGKNLKKPEVYYGYTDKVYKINVPKINNFTKIHHTINFGNKNNPIVNIYFNKVPRIIYNFIDEKGEKLKNQ</sequence>
<evidence type="ECO:0000313" key="2">
    <source>
        <dbReference type="EMBL" id="MBU6115037.1"/>
    </source>
</evidence>
<evidence type="ECO:0000313" key="3">
    <source>
        <dbReference type="Proteomes" id="UP000770161"/>
    </source>
</evidence>
<accession>A0ABS6GZY7</accession>
<name>A0ABS6GZY7_MAMLE</name>
<organism evidence="2 3">
    <name type="scientific">Mammaliicoccus lentus</name>
    <name type="common">Staphylococcus lentus</name>
    <dbReference type="NCBI Taxonomy" id="42858"/>
    <lineage>
        <taxon>Bacteria</taxon>
        <taxon>Bacillati</taxon>
        <taxon>Bacillota</taxon>
        <taxon>Bacilli</taxon>
        <taxon>Bacillales</taxon>
        <taxon>Staphylococcaceae</taxon>
        <taxon>Mammaliicoccus</taxon>
    </lineage>
</organism>
<evidence type="ECO:0000256" key="1">
    <source>
        <dbReference type="SAM" id="SignalP"/>
    </source>
</evidence>
<gene>
    <name evidence="2" type="ORF">KQ656_13845</name>
</gene>
<dbReference type="RefSeq" id="WP_216683991.1">
    <property type="nucleotide sequence ID" value="NZ_JAHLZN010000049.1"/>
</dbReference>
<comment type="caution">
    <text evidence="2">The sequence shown here is derived from an EMBL/GenBank/DDBJ whole genome shotgun (WGS) entry which is preliminary data.</text>
</comment>
<reference evidence="2 3" key="1">
    <citation type="submission" date="2021-06" db="EMBL/GenBank/DDBJ databases">
        <title>Staphylococcus lentus K169 genome sequencing.</title>
        <authorList>
            <person name="Sundareshan S."/>
            <person name="Akhila D.S."/>
            <person name="Prachi D."/>
            <person name="Sivakumar R."/>
            <person name="Rajendhran J."/>
            <person name="Isloor S."/>
            <person name="Hegde N.R."/>
        </authorList>
    </citation>
    <scope>NUCLEOTIDE SEQUENCE [LARGE SCALE GENOMIC DNA]</scope>
    <source>
        <strain evidence="2 3">K169</strain>
    </source>
</reference>
<keyword evidence="3" id="KW-1185">Reference proteome</keyword>